<protein>
    <submittedName>
        <fullName evidence="1">Uncharacterized protein</fullName>
    </submittedName>
</protein>
<name>A0AAV3YDR7_9GAST</name>
<gene>
    <name evidence="1" type="ORF">PoB_000676200</name>
</gene>
<evidence type="ECO:0000313" key="1">
    <source>
        <dbReference type="EMBL" id="GFN80256.1"/>
    </source>
</evidence>
<comment type="caution">
    <text evidence="1">The sequence shown here is derived from an EMBL/GenBank/DDBJ whole genome shotgun (WGS) entry which is preliminary data.</text>
</comment>
<keyword evidence="2" id="KW-1185">Reference proteome</keyword>
<accession>A0AAV3YDR7</accession>
<dbReference type="AlphaFoldDB" id="A0AAV3YDR7"/>
<dbReference type="EMBL" id="BLXT01000807">
    <property type="protein sequence ID" value="GFN80256.1"/>
    <property type="molecule type" value="Genomic_DNA"/>
</dbReference>
<reference evidence="1 2" key="1">
    <citation type="journal article" date="2021" name="Elife">
        <title>Chloroplast acquisition without the gene transfer in kleptoplastic sea slugs, Plakobranchus ocellatus.</title>
        <authorList>
            <person name="Maeda T."/>
            <person name="Takahashi S."/>
            <person name="Yoshida T."/>
            <person name="Shimamura S."/>
            <person name="Takaki Y."/>
            <person name="Nagai Y."/>
            <person name="Toyoda A."/>
            <person name="Suzuki Y."/>
            <person name="Arimoto A."/>
            <person name="Ishii H."/>
            <person name="Satoh N."/>
            <person name="Nishiyama T."/>
            <person name="Hasebe M."/>
            <person name="Maruyama T."/>
            <person name="Minagawa J."/>
            <person name="Obokata J."/>
            <person name="Shigenobu S."/>
        </authorList>
    </citation>
    <scope>NUCLEOTIDE SEQUENCE [LARGE SCALE GENOMIC DNA]</scope>
</reference>
<sequence length="118" mass="12896">MEEEDEDEEEELVVLVVGEEYVHALLDVTVLNAARGAAYIAVDMAILVIRRTGHVSMAAPLVTNLRCVKKSVPREPMVVTVHMHVVNTVQGQTTCVTLLMGHVTTAVMLALHLHSVTK</sequence>
<organism evidence="1 2">
    <name type="scientific">Plakobranchus ocellatus</name>
    <dbReference type="NCBI Taxonomy" id="259542"/>
    <lineage>
        <taxon>Eukaryota</taxon>
        <taxon>Metazoa</taxon>
        <taxon>Spiralia</taxon>
        <taxon>Lophotrochozoa</taxon>
        <taxon>Mollusca</taxon>
        <taxon>Gastropoda</taxon>
        <taxon>Heterobranchia</taxon>
        <taxon>Euthyneura</taxon>
        <taxon>Panpulmonata</taxon>
        <taxon>Sacoglossa</taxon>
        <taxon>Placobranchoidea</taxon>
        <taxon>Plakobranchidae</taxon>
        <taxon>Plakobranchus</taxon>
    </lineage>
</organism>
<dbReference type="Proteomes" id="UP000735302">
    <property type="component" value="Unassembled WGS sequence"/>
</dbReference>
<evidence type="ECO:0000313" key="2">
    <source>
        <dbReference type="Proteomes" id="UP000735302"/>
    </source>
</evidence>
<proteinExistence type="predicted"/>